<dbReference type="InterPro" id="IPR005018">
    <property type="entry name" value="DOMON_domain"/>
</dbReference>
<comment type="subcellular location">
    <subcellularLocation>
        <location evidence="1">Membrane</location>
    </subcellularLocation>
</comment>
<dbReference type="CDD" id="cd09631">
    <property type="entry name" value="DOMON_DOH"/>
    <property type="match status" value="1"/>
</dbReference>
<dbReference type="GO" id="GO:0016020">
    <property type="term" value="C:membrane"/>
    <property type="evidence" value="ECO:0007669"/>
    <property type="project" value="UniProtKB-SubCell"/>
</dbReference>
<evidence type="ECO:0000313" key="8">
    <source>
        <dbReference type="Proteomes" id="UP001190700"/>
    </source>
</evidence>
<evidence type="ECO:0000256" key="4">
    <source>
        <dbReference type="ARBA" id="ARBA00023136"/>
    </source>
</evidence>
<dbReference type="PROSITE" id="PS50836">
    <property type="entry name" value="DOMON"/>
    <property type="match status" value="1"/>
</dbReference>
<feature type="region of interest" description="Disordered" evidence="5">
    <location>
        <begin position="180"/>
        <end position="221"/>
    </location>
</feature>
<dbReference type="SMART" id="SM00664">
    <property type="entry name" value="DoH"/>
    <property type="match status" value="1"/>
</dbReference>
<keyword evidence="2" id="KW-0813">Transport</keyword>
<feature type="non-terminal residue" evidence="7">
    <location>
        <position position="268"/>
    </location>
</feature>
<dbReference type="Proteomes" id="UP001190700">
    <property type="component" value="Unassembled WGS sequence"/>
</dbReference>
<evidence type="ECO:0000259" key="6">
    <source>
        <dbReference type="PROSITE" id="PS50836"/>
    </source>
</evidence>
<comment type="caution">
    <text evidence="7">The sequence shown here is derived from an EMBL/GenBank/DDBJ whole genome shotgun (WGS) entry which is preliminary data.</text>
</comment>
<dbReference type="InterPro" id="IPR045266">
    <property type="entry name" value="DOH_DOMON"/>
</dbReference>
<evidence type="ECO:0000256" key="1">
    <source>
        <dbReference type="ARBA" id="ARBA00004370"/>
    </source>
</evidence>
<keyword evidence="8" id="KW-1185">Reference proteome</keyword>
<name>A0AAE0FEH3_9CHLO</name>
<evidence type="ECO:0000256" key="5">
    <source>
        <dbReference type="SAM" id="MobiDB-lite"/>
    </source>
</evidence>
<gene>
    <name evidence="7" type="ORF">CYMTET_32713</name>
</gene>
<proteinExistence type="predicted"/>
<protein>
    <recommendedName>
        <fullName evidence="6">DOMON domain-containing protein</fullName>
    </recommendedName>
</protein>
<evidence type="ECO:0000313" key="7">
    <source>
        <dbReference type="EMBL" id="KAK3258233.1"/>
    </source>
</evidence>
<organism evidence="7 8">
    <name type="scientific">Cymbomonas tetramitiformis</name>
    <dbReference type="NCBI Taxonomy" id="36881"/>
    <lineage>
        <taxon>Eukaryota</taxon>
        <taxon>Viridiplantae</taxon>
        <taxon>Chlorophyta</taxon>
        <taxon>Pyramimonadophyceae</taxon>
        <taxon>Pyramimonadales</taxon>
        <taxon>Pyramimonadaceae</taxon>
        <taxon>Cymbomonas</taxon>
    </lineage>
</organism>
<accession>A0AAE0FEH3</accession>
<reference evidence="7 8" key="1">
    <citation type="journal article" date="2015" name="Genome Biol. Evol.">
        <title>Comparative Genomics of a Bacterivorous Green Alga Reveals Evolutionary Causalities and Consequences of Phago-Mixotrophic Mode of Nutrition.</title>
        <authorList>
            <person name="Burns J.A."/>
            <person name="Paasch A."/>
            <person name="Narechania A."/>
            <person name="Kim E."/>
        </authorList>
    </citation>
    <scope>NUCLEOTIDE SEQUENCE [LARGE SCALE GENOMIC DNA]</scope>
    <source>
        <strain evidence="7 8">PLY_AMNH</strain>
    </source>
</reference>
<dbReference type="PANTHER" id="PTHR23130:SF171">
    <property type="entry name" value="OS01G0895300 PROTEIN"/>
    <property type="match status" value="1"/>
</dbReference>
<evidence type="ECO:0000256" key="3">
    <source>
        <dbReference type="ARBA" id="ARBA00022729"/>
    </source>
</evidence>
<sequence>MLLFVWWTDGLPFGASNLDRRRLAQADVSSACTASSLESYEFSCLISEEHGVILHYTFTSAESIKIGIQANTSGYAALGWTETADEMIGSEAVIGWIDSESVASVNTYVLTAKSSSGIEEGGFEITNASASRSDNVLLVEWTRPLTTDANLEGSQNMLWSLSSETGLLYHDIARGSFDITFNASSPEPQPPPPGKSTSTPPLHVTVRGVQPSGPASARSGARGMSVMCGRCWGSLKAQQRECESRLLGQGHVRALLGELQGAATRVGE</sequence>
<keyword evidence="3" id="KW-0732">Signal</keyword>
<dbReference type="PANTHER" id="PTHR23130">
    <property type="entry name" value="CYTOCHROME B561 AND DOMON DOMAIN-CONTAINING PROTEIN"/>
    <property type="match status" value="1"/>
</dbReference>
<keyword evidence="4" id="KW-0472">Membrane</keyword>
<feature type="domain" description="DOMON" evidence="6">
    <location>
        <begin position="50"/>
        <end position="162"/>
    </location>
</feature>
<dbReference type="AlphaFoldDB" id="A0AAE0FEH3"/>
<dbReference type="Pfam" id="PF03351">
    <property type="entry name" value="DOMON"/>
    <property type="match status" value="1"/>
</dbReference>
<dbReference type="EMBL" id="LGRX02019713">
    <property type="protein sequence ID" value="KAK3258233.1"/>
    <property type="molecule type" value="Genomic_DNA"/>
</dbReference>
<evidence type="ECO:0000256" key="2">
    <source>
        <dbReference type="ARBA" id="ARBA00022448"/>
    </source>
</evidence>